<dbReference type="OMA" id="ITAHMAK"/>
<reference evidence="4" key="1">
    <citation type="submission" date="2014-06" db="EMBL/GenBank/DDBJ databases">
        <authorList>
            <person name="Aslett M."/>
            <person name="De Silva N."/>
        </authorList>
    </citation>
    <scope>NUCLEOTIDE SEQUENCE [LARGE SCALE GENOMIC DNA]</scope>
    <source>
        <strain evidence="4">Bond</strain>
    </source>
</reference>
<keyword evidence="4" id="KW-1185">Reference proteome</keyword>
<dbReference type="AlphaFoldDB" id="A0A061D4P9"/>
<dbReference type="RefSeq" id="XP_012767734.1">
    <property type="nucleotide sequence ID" value="XM_012912280.1"/>
</dbReference>
<dbReference type="OrthoDB" id="10492335at2759"/>
<keyword evidence="1" id="KW-0472">Membrane</keyword>
<feature type="transmembrane region" description="Helical" evidence="1">
    <location>
        <begin position="162"/>
        <end position="181"/>
    </location>
</feature>
<proteinExistence type="predicted"/>
<organism evidence="3 4">
    <name type="scientific">Babesia bigemina</name>
    <dbReference type="NCBI Taxonomy" id="5866"/>
    <lineage>
        <taxon>Eukaryota</taxon>
        <taxon>Sar</taxon>
        <taxon>Alveolata</taxon>
        <taxon>Apicomplexa</taxon>
        <taxon>Aconoidasida</taxon>
        <taxon>Piroplasmida</taxon>
        <taxon>Babesiidae</taxon>
        <taxon>Babesia</taxon>
    </lineage>
</organism>
<evidence type="ECO:0000313" key="3">
    <source>
        <dbReference type="EMBL" id="CDR95548.1"/>
    </source>
</evidence>
<dbReference type="VEuPathDB" id="PiroplasmaDB:BBBOND_0207060"/>
<protein>
    <submittedName>
        <fullName evidence="3">Membrane protein, putative</fullName>
    </submittedName>
</protein>
<dbReference type="Proteomes" id="UP000033188">
    <property type="component" value="Chromosome 2"/>
</dbReference>
<dbReference type="KEGG" id="bbig:BBBOND_0207060"/>
<feature type="signal peptide" evidence="2">
    <location>
        <begin position="1"/>
        <end position="19"/>
    </location>
</feature>
<keyword evidence="2" id="KW-0732">Signal</keyword>
<dbReference type="GeneID" id="24564089"/>
<name>A0A061D4P9_BABBI</name>
<keyword evidence="1" id="KW-0812">Transmembrane</keyword>
<evidence type="ECO:0000313" key="4">
    <source>
        <dbReference type="Proteomes" id="UP000033188"/>
    </source>
</evidence>
<keyword evidence="1" id="KW-1133">Transmembrane helix</keyword>
<feature type="chain" id="PRO_5001600049" evidence="2">
    <location>
        <begin position="20"/>
        <end position="183"/>
    </location>
</feature>
<evidence type="ECO:0000256" key="2">
    <source>
        <dbReference type="SAM" id="SignalP"/>
    </source>
</evidence>
<sequence>MNAFKKVVLLLVGFATVNFASVCVAQAKLDDSTPEEWVKAIDSADDHLKAEVSKLKAEDAYTKDVGLSASKGKIDSFESAVKLFSAARVKVDAAKKALDLKGKTDNTAEVAAVIRESNESIALYFAALKAHIDAIYDISKYKATVVGKVALLKYVSEYDKKIVSGFAAVVSTVALFATALATF</sequence>
<dbReference type="EMBL" id="LK391708">
    <property type="protein sequence ID" value="CDR95548.1"/>
    <property type="molecule type" value="Genomic_DNA"/>
</dbReference>
<evidence type="ECO:0000256" key="1">
    <source>
        <dbReference type="SAM" id="Phobius"/>
    </source>
</evidence>
<accession>A0A061D4P9</accession>
<gene>
    <name evidence="3" type="ORF">BBBOND_0207060</name>
</gene>